<dbReference type="PANTHER" id="PTHR43806:SF66">
    <property type="entry name" value="SERIN ENDOPEPTIDASE"/>
    <property type="match status" value="1"/>
</dbReference>
<evidence type="ECO:0000256" key="9">
    <source>
        <dbReference type="SAM" id="SignalP"/>
    </source>
</evidence>
<evidence type="ECO:0000313" key="13">
    <source>
        <dbReference type="EMBL" id="KAG5964615.1"/>
    </source>
</evidence>
<dbReference type="CDD" id="cd07489">
    <property type="entry name" value="Peptidases_S8_5"/>
    <property type="match status" value="1"/>
</dbReference>
<dbReference type="InterPro" id="IPR023828">
    <property type="entry name" value="Peptidase_S8_Ser-AS"/>
</dbReference>
<evidence type="ECO:0000256" key="1">
    <source>
        <dbReference type="ARBA" id="ARBA00011073"/>
    </source>
</evidence>
<dbReference type="Proteomes" id="UP000742024">
    <property type="component" value="Unassembled WGS sequence"/>
</dbReference>
<evidence type="ECO:0000256" key="5">
    <source>
        <dbReference type="ARBA" id="ARBA00022825"/>
    </source>
</evidence>
<evidence type="ECO:0000313" key="15">
    <source>
        <dbReference type="Proteomes" id="UP000784919"/>
    </source>
</evidence>
<sequence length="867" mass="91608">MVRPTLITGLVAAAYSAVTVANKLPGAYIVELEVGHDHAAVLDNINGEASTRMVLDYKLFRGLSFQFHDIQAAEKRSKEVAAMPAVKQMWPVRVVPRPSIDGALVVGTTQDSSVVKRNDVLPKDTFVPHMMTQVDKLRAKGITGKGVKVALVDSGIDFTHPALGNGCFGKGCLVSFGTDLVGDAYNGLNQAVPDDIPMDCAGHGTHVAGIVAAQKNPLGFTGAATGVTLGAYRVFGCKDGAANDIIMAGLNKAFEDGADIISASIVEPQGWSEDPWALTASRIVEHGVPVTMCAGNDGNRGLFFISNGAVGNGVTAVASYDSLDAPFLTLHSSYQIDNGSKMDFLYANGDASTWGVSMPLYATSLDFDVADDACKPLPDNTPDLSKYITLVRRVGCKFSDKLNNLVAKGAQYVMFYNDEAGTMIVRPDGPTVVKATGMVSPEVGISWVKQLKAGRKVTVNVLTADQTTPSFSSRPNNVTGGTLSTWSSWGPTWEMGFKPQFGVPGGRILSTLPVAMGSYAVHSGTSMSTPLVAAIIALIAEVRGTLDPELMTNLLSSTAKPSPFNDGQKTFSELAPAPQQGGGIVQAYDAAYATSLLSPAILSFNDTDHLATNLNFTITNKGSRAVTYKLGQVPSITMYTLGTDAINPMTFPNEVVNAQASLSFSQNSITLPAGHSAVVGVTAKPAAGVINPKRLALWSGYVTVNGTDGSVLSMPYQGLTGSLRKATVLASDQVWVYHSSDSTDFTRSPDGFTYMVPKAGSSNDHDDLPAIGVNLALGSSMLHIDVVPVGNGTETAKSIGEPFGLPSRLNERGLNPFPWNGQLQSGKYAPAGHYRFVVRALRIFGDASRPDDWDVATTQSINLKYKS</sequence>
<keyword evidence="4 7" id="KW-0378">Hydrolase</keyword>
<evidence type="ECO:0000313" key="12">
    <source>
        <dbReference type="EMBL" id="KAG5958140.1"/>
    </source>
</evidence>
<evidence type="ECO:0000256" key="7">
    <source>
        <dbReference type="PROSITE-ProRule" id="PRU01240"/>
    </source>
</evidence>
<comment type="similarity">
    <text evidence="1 7 8">Belongs to the peptidase S8 family.</text>
</comment>
<dbReference type="PROSITE" id="PS51892">
    <property type="entry name" value="SUBTILASE"/>
    <property type="match status" value="1"/>
</dbReference>
<feature type="active site" description="Charge relay system" evidence="6 7">
    <location>
        <position position="203"/>
    </location>
</feature>
<evidence type="ECO:0000256" key="2">
    <source>
        <dbReference type="ARBA" id="ARBA00022670"/>
    </source>
</evidence>
<dbReference type="InterPro" id="IPR036852">
    <property type="entry name" value="Peptidase_S8/S53_dom_sf"/>
</dbReference>
<feature type="domain" description="C5a peptidase/Subtilisin-like protease SBT2-like Fn3-like" evidence="11">
    <location>
        <begin position="603"/>
        <end position="716"/>
    </location>
</feature>
<keyword evidence="2 7" id="KW-0645">Protease</keyword>
<accession>A0A9P7MKS2</accession>
<dbReference type="EMBL" id="SRPR01000039">
    <property type="protein sequence ID" value="KAG5964615.1"/>
    <property type="molecule type" value="Genomic_DNA"/>
</dbReference>
<dbReference type="InterPro" id="IPR015500">
    <property type="entry name" value="Peptidase_S8_subtilisin-rel"/>
</dbReference>
<feature type="signal peptide" evidence="9">
    <location>
        <begin position="1"/>
        <end position="21"/>
    </location>
</feature>
<dbReference type="InterPro" id="IPR010435">
    <property type="entry name" value="C5a/SBT2-like_Fn3"/>
</dbReference>
<dbReference type="Pfam" id="PF06280">
    <property type="entry name" value="fn3_5"/>
    <property type="match status" value="1"/>
</dbReference>
<dbReference type="EMBL" id="SRPS01000423">
    <property type="protein sequence ID" value="KAG5958140.1"/>
    <property type="molecule type" value="Genomic_DNA"/>
</dbReference>
<comment type="caution">
    <text evidence="12">The sequence shown here is derived from an EMBL/GenBank/DDBJ whole genome shotgun (WGS) entry which is preliminary data.</text>
</comment>
<evidence type="ECO:0000256" key="3">
    <source>
        <dbReference type="ARBA" id="ARBA00022729"/>
    </source>
</evidence>
<dbReference type="PRINTS" id="PR00723">
    <property type="entry name" value="SUBTILISIN"/>
</dbReference>
<dbReference type="InterPro" id="IPR023827">
    <property type="entry name" value="Peptidase_S8_Asp-AS"/>
</dbReference>
<dbReference type="InterPro" id="IPR000209">
    <property type="entry name" value="Peptidase_S8/S53_dom"/>
</dbReference>
<dbReference type="PROSITE" id="PS00136">
    <property type="entry name" value="SUBTILASE_ASP"/>
    <property type="match status" value="1"/>
</dbReference>
<name>A0A9P7MKS2_9HYPO</name>
<evidence type="ECO:0000256" key="8">
    <source>
        <dbReference type="RuleBase" id="RU003355"/>
    </source>
</evidence>
<dbReference type="GO" id="GO:0006508">
    <property type="term" value="P:proteolysis"/>
    <property type="evidence" value="ECO:0007669"/>
    <property type="project" value="UniProtKB-KW"/>
</dbReference>
<dbReference type="InterPro" id="IPR050131">
    <property type="entry name" value="Peptidase_S8_subtilisin-like"/>
</dbReference>
<proteinExistence type="inferred from homology"/>
<dbReference type="InterPro" id="IPR022398">
    <property type="entry name" value="Peptidase_S8_His-AS"/>
</dbReference>
<dbReference type="CDD" id="cd02124">
    <property type="entry name" value="PA_PoS1_like"/>
    <property type="match status" value="1"/>
</dbReference>
<gene>
    <name evidence="12" type="ORF">E4U56_005790</name>
    <name evidence="13" type="ORF">E4U57_005048</name>
</gene>
<feature type="active site" description="Charge relay system" evidence="6 7">
    <location>
        <position position="526"/>
    </location>
</feature>
<evidence type="ECO:0000259" key="11">
    <source>
        <dbReference type="Pfam" id="PF06280"/>
    </source>
</evidence>
<dbReference type="OrthoDB" id="10256524at2759"/>
<keyword evidence="3 9" id="KW-0732">Signal</keyword>
<evidence type="ECO:0008006" key="16">
    <source>
        <dbReference type="Google" id="ProtNLM"/>
    </source>
</evidence>
<dbReference type="SUPFAM" id="SSF52743">
    <property type="entry name" value="Subtilisin-like"/>
    <property type="match status" value="1"/>
</dbReference>
<keyword evidence="14" id="KW-1185">Reference proteome</keyword>
<dbReference type="GO" id="GO:0016020">
    <property type="term" value="C:membrane"/>
    <property type="evidence" value="ECO:0007669"/>
    <property type="project" value="InterPro"/>
</dbReference>
<reference evidence="12 14" key="1">
    <citation type="journal article" date="2020" name="bioRxiv">
        <title>Whole genome comparisons of ergot fungi reveals the divergence and evolution of species within the genus Claviceps are the result of varying mechanisms driving genome evolution and host range expansion.</title>
        <authorList>
            <person name="Wyka S.A."/>
            <person name="Mondo S.J."/>
            <person name="Liu M."/>
            <person name="Dettman J."/>
            <person name="Nalam V."/>
            <person name="Broders K.D."/>
        </authorList>
    </citation>
    <scope>NUCLEOTIDE SEQUENCE</scope>
    <source>
        <strain evidence="12">CCC 1102</strain>
        <strain evidence="13 14">LM583</strain>
    </source>
</reference>
<dbReference type="GO" id="GO:0004252">
    <property type="term" value="F:serine-type endopeptidase activity"/>
    <property type="evidence" value="ECO:0007669"/>
    <property type="project" value="UniProtKB-UniRule"/>
</dbReference>
<dbReference type="InterPro" id="IPR034187">
    <property type="entry name" value="Peptidases_S8_5"/>
</dbReference>
<dbReference type="Gene3D" id="3.40.50.200">
    <property type="entry name" value="Peptidase S8/S53 domain"/>
    <property type="match status" value="2"/>
</dbReference>
<dbReference type="PANTHER" id="PTHR43806">
    <property type="entry name" value="PEPTIDASE S8"/>
    <property type="match status" value="1"/>
</dbReference>
<dbReference type="AlphaFoldDB" id="A0A9P7MKS2"/>
<evidence type="ECO:0000313" key="14">
    <source>
        <dbReference type="Proteomes" id="UP000742024"/>
    </source>
</evidence>
<evidence type="ECO:0000259" key="10">
    <source>
        <dbReference type="Pfam" id="PF00082"/>
    </source>
</evidence>
<organism evidence="12 15">
    <name type="scientific">Claviceps arundinis</name>
    <dbReference type="NCBI Taxonomy" id="1623583"/>
    <lineage>
        <taxon>Eukaryota</taxon>
        <taxon>Fungi</taxon>
        <taxon>Dikarya</taxon>
        <taxon>Ascomycota</taxon>
        <taxon>Pezizomycotina</taxon>
        <taxon>Sordariomycetes</taxon>
        <taxon>Hypocreomycetidae</taxon>
        <taxon>Hypocreales</taxon>
        <taxon>Clavicipitaceae</taxon>
        <taxon>Claviceps</taxon>
    </lineage>
</organism>
<dbReference type="Pfam" id="PF00082">
    <property type="entry name" value="Peptidase_S8"/>
    <property type="match status" value="1"/>
</dbReference>
<dbReference type="Proteomes" id="UP000784919">
    <property type="component" value="Unassembled WGS sequence"/>
</dbReference>
<evidence type="ECO:0000256" key="6">
    <source>
        <dbReference type="PIRSR" id="PIRSR615500-1"/>
    </source>
</evidence>
<keyword evidence="5 7" id="KW-0720">Serine protease</keyword>
<feature type="domain" description="Peptidase S8/S53" evidence="10">
    <location>
        <begin position="144"/>
        <end position="562"/>
    </location>
</feature>
<dbReference type="PROSITE" id="PS00138">
    <property type="entry name" value="SUBTILASE_SER"/>
    <property type="match status" value="1"/>
</dbReference>
<dbReference type="PROSITE" id="PS00137">
    <property type="entry name" value="SUBTILASE_HIS"/>
    <property type="match status" value="1"/>
</dbReference>
<feature type="active site" description="Charge relay system" evidence="6 7">
    <location>
        <position position="153"/>
    </location>
</feature>
<protein>
    <recommendedName>
        <fullName evidence="16">Subtilisin-like serine protease</fullName>
    </recommendedName>
</protein>
<feature type="chain" id="PRO_5040361342" description="Subtilisin-like serine protease" evidence="9">
    <location>
        <begin position="22"/>
        <end position="867"/>
    </location>
</feature>
<evidence type="ECO:0000256" key="4">
    <source>
        <dbReference type="ARBA" id="ARBA00022801"/>
    </source>
</evidence>